<accession>A0AA89BSM9</accession>
<dbReference type="InterPro" id="IPR043129">
    <property type="entry name" value="ATPase_NBD"/>
</dbReference>
<dbReference type="Gene3D" id="1.20.58.2240">
    <property type="match status" value="1"/>
</dbReference>
<dbReference type="Pfam" id="PF00370">
    <property type="entry name" value="FGGY_N"/>
    <property type="match status" value="1"/>
</dbReference>
<evidence type="ECO:0000313" key="7">
    <source>
        <dbReference type="EMBL" id="KAK3089619.1"/>
    </source>
</evidence>
<dbReference type="PANTHER" id="PTHR43435">
    <property type="entry name" value="RIBULOKINASE"/>
    <property type="match status" value="1"/>
</dbReference>
<evidence type="ECO:0000256" key="4">
    <source>
        <dbReference type="ARBA" id="ARBA00074355"/>
    </source>
</evidence>
<dbReference type="CDD" id="cd07782">
    <property type="entry name" value="ASKHA_NBD_FGGY_D-RBK"/>
    <property type="match status" value="1"/>
</dbReference>
<dbReference type="SUPFAM" id="SSF53067">
    <property type="entry name" value="Actin-like ATPase domain"/>
    <property type="match status" value="2"/>
</dbReference>
<evidence type="ECO:0000259" key="5">
    <source>
        <dbReference type="Pfam" id="PF00370"/>
    </source>
</evidence>
<organism evidence="7 8">
    <name type="scientific">Pinctada imbricata</name>
    <name type="common">Atlantic pearl-oyster</name>
    <name type="synonym">Pinctada martensii</name>
    <dbReference type="NCBI Taxonomy" id="66713"/>
    <lineage>
        <taxon>Eukaryota</taxon>
        <taxon>Metazoa</taxon>
        <taxon>Spiralia</taxon>
        <taxon>Lophotrochozoa</taxon>
        <taxon>Mollusca</taxon>
        <taxon>Bivalvia</taxon>
        <taxon>Autobranchia</taxon>
        <taxon>Pteriomorphia</taxon>
        <taxon>Pterioida</taxon>
        <taxon>Pterioidea</taxon>
        <taxon>Pteriidae</taxon>
        <taxon>Pinctada</taxon>
    </lineage>
</organism>
<evidence type="ECO:0000256" key="3">
    <source>
        <dbReference type="ARBA" id="ARBA00022777"/>
    </source>
</evidence>
<dbReference type="EMBL" id="VSWD01000010">
    <property type="protein sequence ID" value="KAK3089619.1"/>
    <property type="molecule type" value="Genomic_DNA"/>
</dbReference>
<feature type="domain" description="Carbohydrate kinase FGGY N-terminal" evidence="5">
    <location>
        <begin position="4"/>
        <end position="265"/>
    </location>
</feature>
<dbReference type="Pfam" id="PF02782">
    <property type="entry name" value="FGGY_C"/>
    <property type="match status" value="1"/>
</dbReference>
<dbReference type="InterPro" id="IPR018485">
    <property type="entry name" value="FGGY_C"/>
</dbReference>
<reference evidence="7" key="1">
    <citation type="submission" date="2019-08" db="EMBL/GenBank/DDBJ databases">
        <title>The improved chromosome-level genome for the pearl oyster Pinctada fucata martensii using PacBio sequencing and Hi-C.</title>
        <authorList>
            <person name="Zheng Z."/>
        </authorList>
    </citation>
    <scope>NUCLEOTIDE SEQUENCE</scope>
    <source>
        <strain evidence="7">ZZ-2019</strain>
        <tissue evidence="7">Adductor muscle</tissue>
    </source>
</reference>
<proteinExistence type="inferred from homology"/>
<dbReference type="InterPro" id="IPR018484">
    <property type="entry name" value="FGGY_N"/>
</dbReference>
<dbReference type="Gene3D" id="3.30.420.40">
    <property type="match status" value="1"/>
</dbReference>
<keyword evidence="8" id="KW-1185">Reference proteome</keyword>
<dbReference type="InterPro" id="IPR000577">
    <property type="entry name" value="Carb_kinase_FGGY"/>
</dbReference>
<dbReference type="PIRSF" id="PIRSF000538">
    <property type="entry name" value="GlpK"/>
    <property type="match status" value="1"/>
</dbReference>
<dbReference type="InterPro" id="IPR006003">
    <property type="entry name" value="FGGY_RbtK-like"/>
</dbReference>
<comment type="caution">
    <text evidence="7">The sequence shown here is derived from an EMBL/GenBank/DDBJ whole genome shotgun (WGS) entry which is preliminary data.</text>
</comment>
<keyword evidence="2" id="KW-0808">Transferase</keyword>
<comment type="similarity">
    <text evidence="1">Belongs to the FGGY kinase family.</text>
</comment>
<dbReference type="PANTHER" id="PTHR43435:SF4">
    <property type="entry name" value="FGGY CARBOHYDRATE KINASE DOMAIN-CONTAINING PROTEIN"/>
    <property type="match status" value="1"/>
</dbReference>
<dbReference type="GO" id="GO:0019321">
    <property type="term" value="P:pentose metabolic process"/>
    <property type="evidence" value="ECO:0007669"/>
    <property type="project" value="TreeGrafter"/>
</dbReference>
<dbReference type="GO" id="GO:0019150">
    <property type="term" value="F:D-ribulokinase activity"/>
    <property type="evidence" value="ECO:0007669"/>
    <property type="project" value="TreeGrafter"/>
</dbReference>
<evidence type="ECO:0000313" key="8">
    <source>
        <dbReference type="Proteomes" id="UP001186944"/>
    </source>
</evidence>
<evidence type="ECO:0000256" key="1">
    <source>
        <dbReference type="ARBA" id="ARBA00009156"/>
    </source>
</evidence>
<dbReference type="FunFam" id="3.30.420.40:FF:000101">
    <property type="entry name" value="FGGY carbohydrate kinase domain-containing protein"/>
    <property type="match status" value="1"/>
</dbReference>
<gene>
    <name evidence="7" type="ORF">FSP39_005104</name>
</gene>
<protein>
    <recommendedName>
        <fullName evidence="4">FGGY carbohydrate kinase domain-containing protein</fullName>
    </recommendedName>
</protein>
<dbReference type="AlphaFoldDB" id="A0AA89BSM9"/>
<dbReference type="GO" id="GO:0005737">
    <property type="term" value="C:cytoplasm"/>
    <property type="evidence" value="ECO:0007669"/>
    <property type="project" value="TreeGrafter"/>
</dbReference>
<evidence type="ECO:0000256" key="2">
    <source>
        <dbReference type="ARBA" id="ARBA00022679"/>
    </source>
</evidence>
<name>A0AA89BSM9_PINIB</name>
<dbReference type="Proteomes" id="UP001186944">
    <property type="component" value="Unassembled WGS sequence"/>
</dbReference>
<keyword evidence="3" id="KW-0418">Kinase</keyword>
<dbReference type="NCBIfam" id="TIGR01315">
    <property type="entry name" value="5C_CHO_kinase"/>
    <property type="match status" value="1"/>
</dbReference>
<feature type="domain" description="Carbohydrate kinase FGGY C-terminal" evidence="6">
    <location>
        <begin position="286"/>
        <end position="495"/>
    </location>
</feature>
<evidence type="ECO:0000259" key="6">
    <source>
        <dbReference type="Pfam" id="PF02782"/>
    </source>
</evidence>
<sequence>MAHYIGIDVGTGSVRAALVTSKGKIVTTATQEIEVSSPLPDYYEQSSENIWKSVIDTVKTILHTSGISKDSIHGIGFDATCSLVVLDKDSNPVSVSPSGNSTYNVVMWMDHRAKDQASEINDTKHKALKSVGGKVSPEMEPPKLMWLKKNLAETCWKDSAHFIELPDFLTYKATGSLSRSLCSVVCKWLFQADGSGKKQWDENFMESIGLGDLLLHNASKIGSTVLPPGEPCGVGLSHQAAAELGLNPGTSVGTSIIDAHAGVLGCLGCVPDDASFILPGMNNRMVLICGTSSCHMIMSEKPVFVPGVWGPYYSAILPDMWGNEGGQSASGKLVDFVVDTHPACEEAKTQAAQRNNHLHLFLNEILEKEAKFKGINSTCKLTHNFHVWPDFHGNRSPVADPSLTGMKSGLTFACDIQNLALQYLATIQSIGYGTRHIIEENVRAGHCVKVIYMCGGLRKNPLFVQTHADVTGIPIILPNEEESVLLGAAVLGATASKDFTSIQDAMLSMCGKGKVIMPNTQNTEYHQKKYTVFLKMLDHQREYQQIMDS</sequence>